<dbReference type="RefSeq" id="XP_033679954.1">
    <property type="nucleotide sequence ID" value="XM_033833830.1"/>
</dbReference>
<gene>
    <name evidence="3" type="ORF">BU26DRAFT_568931</name>
</gene>
<dbReference type="Pfam" id="PF26061">
    <property type="entry name" value="DUF8021"/>
    <property type="match status" value="1"/>
</dbReference>
<reference evidence="3" key="1">
    <citation type="journal article" date="2020" name="Stud. Mycol.">
        <title>101 Dothideomycetes genomes: a test case for predicting lifestyles and emergence of pathogens.</title>
        <authorList>
            <person name="Haridas S."/>
            <person name="Albert R."/>
            <person name="Binder M."/>
            <person name="Bloem J."/>
            <person name="Labutti K."/>
            <person name="Salamov A."/>
            <person name="Andreopoulos B."/>
            <person name="Baker S."/>
            <person name="Barry K."/>
            <person name="Bills G."/>
            <person name="Bluhm B."/>
            <person name="Cannon C."/>
            <person name="Castanera R."/>
            <person name="Culley D."/>
            <person name="Daum C."/>
            <person name="Ezra D."/>
            <person name="Gonzalez J."/>
            <person name="Henrissat B."/>
            <person name="Kuo A."/>
            <person name="Liang C."/>
            <person name="Lipzen A."/>
            <person name="Lutzoni F."/>
            <person name="Magnuson J."/>
            <person name="Mondo S."/>
            <person name="Nolan M."/>
            <person name="Ohm R."/>
            <person name="Pangilinan J."/>
            <person name="Park H.-J."/>
            <person name="Ramirez L."/>
            <person name="Alfaro M."/>
            <person name="Sun H."/>
            <person name="Tritt A."/>
            <person name="Yoshinaga Y."/>
            <person name="Zwiers L.-H."/>
            <person name="Turgeon B."/>
            <person name="Goodwin S."/>
            <person name="Spatafora J."/>
            <person name="Crous P."/>
            <person name="Grigoriev I."/>
        </authorList>
    </citation>
    <scope>NUCLEOTIDE SEQUENCE</scope>
    <source>
        <strain evidence="3">CBS 122368</strain>
    </source>
</reference>
<evidence type="ECO:0000256" key="1">
    <source>
        <dbReference type="SAM" id="SignalP"/>
    </source>
</evidence>
<dbReference type="GeneID" id="54587160"/>
<feature type="signal peptide" evidence="1">
    <location>
        <begin position="1"/>
        <end position="15"/>
    </location>
</feature>
<evidence type="ECO:0000313" key="3">
    <source>
        <dbReference type="EMBL" id="KAF2244950.1"/>
    </source>
</evidence>
<keyword evidence="4" id="KW-1185">Reference proteome</keyword>
<protein>
    <recommendedName>
        <fullName evidence="2">DUF8021 domain-containing protein</fullName>
    </recommendedName>
</protein>
<dbReference type="OrthoDB" id="3793813at2759"/>
<feature type="chain" id="PRO_5025680354" description="DUF8021 domain-containing protein" evidence="1">
    <location>
        <begin position="16"/>
        <end position="356"/>
    </location>
</feature>
<organism evidence="3 4">
    <name type="scientific">Trematosphaeria pertusa</name>
    <dbReference type="NCBI Taxonomy" id="390896"/>
    <lineage>
        <taxon>Eukaryota</taxon>
        <taxon>Fungi</taxon>
        <taxon>Dikarya</taxon>
        <taxon>Ascomycota</taxon>
        <taxon>Pezizomycotina</taxon>
        <taxon>Dothideomycetes</taxon>
        <taxon>Pleosporomycetidae</taxon>
        <taxon>Pleosporales</taxon>
        <taxon>Massarineae</taxon>
        <taxon>Trematosphaeriaceae</taxon>
        <taxon>Trematosphaeria</taxon>
    </lineage>
</organism>
<name>A0A6A6I5V5_9PLEO</name>
<sequence>MMLLHLIGLVGLAVASCPREQMYYAVDYYVWSQTQAQIGLLPVIHDVPYTENRKNTSFISGIIGHYLPLDWNATFYDSETCTAFAELISTAKNKTYTTEGPTVVGMRFQFTKMKGGYDGKGGDDDLVITRMDGVVTRTGDWLFNATNSLAYYSAERPWDTIPGPKRDSRATLKAAADAYADRFANTSVVVPLGTPCCRIEGGASTCTGANETMLNTCTKGFPDAAHPQQLRERTYVIDQEKGVVQVTMNLAGLPDSHLFRIEEGMIRAVHTMTACGDLGCRIGNETLKRDGGDPSWYRQAPLLGTLDVPWRDLLIHLFVGEIVKSMVELAIEWTYDWVTRWSREREPVPGVSLLPI</sequence>
<evidence type="ECO:0000259" key="2">
    <source>
        <dbReference type="Pfam" id="PF26061"/>
    </source>
</evidence>
<dbReference type="AlphaFoldDB" id="A0A6A6I5V5"/>
<proteinExistence type="predicted"/>
<dbReference type="EMBL" id="ML987202">
    <property type="protein sequence ID" value="KAF2244950.1"/>
    <property type="molecule type" value="Genomic_DNA"/>
</dbReference>
<evidence type="ECO:0000313" key="4">
    <source>
        <dbReference type="Proteomes" id="UP000800094"/>
    </source>
</evidence>
<dbReference type="InterPro" id="IPR058334">
    <property type="entry name" value="DUF8021"/>
</dbReference>
<accession>A0A6A6I5V5</accession>
<keyword evidence="1" id="KW-0732">Signal</keyword>
<dbReference type="Proteomes" id="UP000800094">
    <property type="component" value="Unassembled WGS sequence"/>
</dbReference>
<feature type="domain" description="DUF8021" evidence="2">
    <location>
        <begin position="165"/>
        <end position="273"/>
    </location>
</feature>